<reference evidence="1" key="3">
    <citation type="submission" date="2015-02" db="UniProtKB">
        <authorList>
            <consortium name="EnsemblProtists"/>
        </authorList>
    </citation>
    <scope>IDENTIFICATION</scope>
    <source>
        <strain evidence="1">DAOM BR144</strain>
    </source>
</reference>
<dbReference type="InParanoid" id="K3WXU1"/>
<dbReference type="EnsemblProtists" id="PYU1_T009789">
    <property type="protein sequence ID" value="PYU1_T009789"/>
    <property type="gene ID" value="PYU1_G009771"/>
</dbReference>
<reference evidence="2" key="1">
    <citation type="journal article" date="2010" name="Genome Biol.">
        <title>Genome sequence of the necrotrophic plant pathogen Pythium ultimum reveals original pathogenicity mechanisms and effector repertoire.</title>
        <authorList>
            <person name="Levesque C.A."/>
            <person name="Brouwer H."/>
            <person name="Cano L."/>
            <person name="Hamilton J.P."/>
            <person name="Holt C."/>
            <person name="Huitema E."/>
            <person name="Raffaele S."/>
            <person name="Robideau G.P."/>
            <person name="Thines M."/>
            <person name="Win J."/>
            <person name="Zerillo M.M."/>
            <person name="Beakes G.W."/>
            <person name="Boore J.L."/>
            <person name="Busam D."/>
            <person name="Dumas B."/>
            <person name="Ferriera S."/>
            <person name="Fuerstenberg S.I."/>
            <person name="Gachon C.M."/>
            <person name="Gaulin E."/>
            <person name="Govers F."/>
            <person name="Grenville-Briggs L."/>
            <person name="Horner N."/>
            <person name="Hostetler J."/>
            <person name="Jiang R.H."/>
            <person name="Johnson J."/>
            <person name="Krajaejun T."/>
            <person name="Lin H."/>
            <person name="Meijer H.J."/>
            <person name="Moore B."/>
            <person name="Morris P."/>
            <person name="Phuntmart V."/>
            <person name="Puiu D."/>
            <person name="Shetty J."/>
            <person name="Stajich J.E."/>
            <person name="Tripathy S."/>
            <person name="Wawra S."/>
            <person name="van West P."/>
            <person name="Whitty B.R."/>
            <person name="Coutinho P.M."/>
            <person name="Henrissat B."/>
            <person name="Martin F."/>
            <person name="Thomas P.D."/>
            <person name="Tyler B.M."/>
            <person name="De Vries R.P."/>
            <person name="Kamoun S."/>
            <person name="Yandell M."/>
            <person name="Tisserat N."/>
            <person name="Buell C.R."/>
        </authorList>
    </citation>
    <scope>NUCLEOTIDE SEQUENCE</scope>
    <source>
        <strain evidence="2">DAOM:BR144</strain>
    </source>
</reference>
<organism evidence="1 2">
    <name type="scientific">Globisporangium ultimum (strain ATCC 200006 / CBS 805.95 / DAOM BR144)</name>
    <name type="common">Pythium ultimum</name>
    <dbReference type="NCBI Taxonomy" id="431595"/>
    <lineage>
        <taxon>Eukaryota</taxon>
        <taxon>Sar</taxon>
        <taxon>Stramenopiles</taxon>
        <taxon>Oomycota</taxon>
        <taxon>Peronosporomycetes</taxon>
        <taxon>Pythiales</taxon>
        <taxon>Pythiaceae</taxon>
        <taxon>Globisporangium</taxon>
    </lineage>
</organism>
<reference evidence="2" key="2">
    <citation type="submission" date="2010-04" db="EMBL/GenBank/DDBJ databases">
        <authorList>
            <person name="Buell R."/>
            <person name="Hamilton J."/>
            <person name="Hostetler J."/>
        </authorList>
    </citation>
    <scope>NUCLEOTIDE SEQUENCE [LARGE SCALE GENOMIC DNA]</scope>
    <source>
        <strain evidence="2">DAOM:BR144</strain>
    </source>
</reference>
<dbReference type="Proteomes" id="UP000019132">
    <property type="component" value="Unassembled WGS sequence"/>
</dbReference>
<accession>K3WXU1</accession>
<dbReference type="Gene3D" id="2.120.10.30">
    <property type="entry name" value="TolB, C-terminal domain"/>
    <property type="match status" value="1"/>
</dbReference>
<dbReference type="EMBL" id="GL376615">
    <property type="status" value="NOT_ANNOTATED_CDS"/>
    <property type="molecule type" value="Genomic_DNA"/>
</dbReference>
<dbReference type="HOGENOM" id="CLU_881331_0_0_1"/>
<name>K3WXU1_GLOUD</name>
<dbReference type="VEuPathDB" id="FungiDB:PYU1_G009771"/>
<protein>
    <submittedName>
        <fullName evidence="1">Uncharacterized protein</fullName>
    </submittedName>
</protein>
<evidence type="ECO:0000313" key="2">
    <source>
        <dbReference type="Proteomes" id="UP000019132"/>
    </source>
</evidence>
<sequence>MCQSALTNYVVPAFYDGLAYNFVGGQYVSTDFGPRLQSQILPMAGSIESQQYLMEVLKCSAVSPCINASSALLFPNDRTNMKLEDSYLDFTVALYAQMTIDFAGKKYFYQESADINALKDFLDNTVMGAYRGTAKIQRNVAAGTGFVQYHIDFPDLYSKPAPHFSAPYEGEASFFSSVETSWRFVISSTKSDLYGAMKWWLEWLKTNGNAVAIQHPSLSTLKVTTIIGPGSPFSISSPKFVGIAADQDNFVYLGDVSRVFRFTEGENASVYAGSATTGYLGGDRSTALFSLTRRLATDYSGNLYLSDEGNYRSTHP</sequence>
<proteinExistence type="predicted"/>
<keyword evidence="2" id="KW-1185">Reference proteome</keyword>
<dbReference type="AlphaFoldDB" id="K3WXU1"/>
<evidence type="ECO:0000313" key="1">
    <source>
        <dbReference type="EnsemblProtists" id="PYU1_T009789"/>
    </source>
</evidence>
<dbReference type="InterPro" id="IPR011042">
    <property type="entry name" value="6-blade_b-propeller_TolB-like"/>
</dbReference>
<dbReference type="eggNOG" id="ENOG502RWH7">
    <property type="taxonomic scope" value="Eukaryota"/>
</dbReference>